<evidence type="ECO:0000256" key="2">
    <source>
        <dbReference type="ARBA" id="ARBA00013184"/>
    </source>
</evidence>
<dbReference type="InterPro" id="IPR019467">
    <property type="entry name" value="Hat1_N"/>
</dbReference>
<evidence type="ECO:0000313" key="7">
    <source>
        <dbReference type="EMBL" id="EKX50301.1"/>
    </source>
</evidence>
<dbReference type="eggNOG" id="KOG2696">
    <property type="taxonomic scope" value="Eukaryota"/>
</dbReference>
<dbReference type="HOGENOM" id="CLU_520197_0_0_1"/>
<keyword evidence="4" id="KW-0012">Acyltransferase</keyword>
<reference evidence="7 9" key="1">
    <citation type="journal article" date="2012" name="Nature">
        <title>Algal genomes reveal evolutionary mosaicism and the fate of nucleomorphs.</title>
        <authorList>
            <consortium name="DOE Joint Genome Institute"/>
            <person name="Curtis B.A."/>
            <person name="Tanifuji G."/>
            <person name="Burki F."/>
            <person name="Gruber A."/>
            <person name="Irimia M."/>
            <person name="Maruyama S."/>
            <person name="Arias M.C."/>
            <person name="Ball S.G."/>
            <person name="Gile G.H."/>
            <person name="Hirakawa Y."/>
            <person name="Hopkins J.F."/>
            <person name="Kuo A."/>
            <person name="Rensing S.A."/>
            <person name="Schmutz J."/>
            <person name="Symeonidi A."/>
            <person name="Elias M."/>
            <person name="Eveleigh R.J."/>
            <person name="Herman E.K."/>
            <person name="Klute M.J."/>
            <person name="Nakayama T."/>
            <person name="Obornik M."/>
            <person name="Reyes-Prieto A."/>
            <person name="Armbrust E.V."/>
            <person name="Aves S.J."/>
            <person name="Beiko R.G."/>
            <person name="Coutinho P."/>
            <person name="Dacks J.B."/>
            <person name="Durnford D.G."/>
            <person name="Fast N.M."/>
            <person name="Green B.R."/>
            <person name="Grisdale C.J."/>
            <person name="Hempel F."/>
            <person name="Henrissat B."/>
            <person name="Hoppner M.P."/>
            <person name="Ishida K."/>
            <person name="Kim E."/>
            <person name="Koreny L."/>
            <person name="Kroth P.G."/>
            <person name="Liu Y."/>
            <person name="Malik S.B."/>
            <person name="Maier U.G."/>
            <person name="McRose D."/>
            <person name="Mock T."/>
            <person name="Neilson J.A."/>
            <person name="Onodera N.T."/>
            <person name="Poole A.M."/>
            <person name="Pritham E.J."/>
            <person name="Richards T.A."/>
            <person name="Rocap G."/>
            <person name="Roy S.W."/>
            <person name="Sarai C."/>
            <person name="Schaack S."/>
            <person name="Shirato S."/>
            <person name="Slamovits C.H."/>
            <person name="Spencer D.F."/>
            <person name="Suzuki S."/>
            <person name="Worden A.Z."/>
            <person name="Zauner S."/>
            <person name="Barry K."/>
            <person name="Bell C."/>
            <person name="Bharti A.K."/>
            <person name="Crow J.A."/>
            <person name="Grimwood J."/>
            <person name="Kramer R."/>
            <person name="Lindquist E."/>
            <person name="Lucas S."/>
            <person name="Salamov A."/>
            <person name="McFadden G.I."/>
            <person name="Lane C.E."/>
            <person name="Keeling P.J."/>
            <person name="Gray M.W."/>
            <person name="Grigoriev I.V."/>
            <person name="Archibald J.M."/>
        </authorList>
    </citation>
    <scope>NUCLEOTIDE SEQUENCE</scope>
    <source>
        <strain evidence="7 9">CCMP2712</strain>
    </source>
</reference>
<dbReference type="Gene3D" id="3.40.630.30">
    <property type="match status" value="1"/>
</dbReference>
<dbReference type="GO" id="GO:0005634">
    <property type="term" value="C:nucleus"/>
    <property type="evidence" value="ECO:0007669"/>
    <property type="project" value="InterPro"/>
</dbReference>
<dbReference type="InterPro" id="IPR000182">
    <property type="entry name" value="GNAT_dom"/>
</dbReference>
<evidence type="ECO:0000256" key="3">
    <source>
        <dbReference type="ARBA" id="ARBA00022679"/>
    </source>
</evidence>
<evidence type="ECO:0000313" key="8">
    <source>
        <dbReference type="EnsemblProtists" id="EKX50301"/>
    </source>
</evidence>
<dbReference type="Proteomes" id="UP000011087">
    <property type="component" value="Unassembled WGS sequence"/>
</dbReference>
<dbReference type="SUPFAM" id="SSF55729">
    <property type="entry name" value="Acyl-CoA N-acyltransferases (Nat)"/>
    <property type="match status" value="1"/>
</dbReference>
<dbReference type="PaxDb" id="55529-EKX50301"/>
<dbReference type="Pfam" id="PF10394">
    <property type="entry name" value="Hat1_N"/>
    <property type="match status" value="1"/>
</dbReference>
<organism evidence="7">
    <name type="scientific">Guillardia theta (strain CCMP2712)</name>
    <name type="common">Cryptophyte</name>
    <dbReference type="NCBI Taxonomy" id="905079"/>
    <lineage>
        <taxon>Eukaryota</taxon>
        <taxon>Cryptophyceae</taxon>
        <taxon>Pyrenomonadales</taxon>
        <taxon>Geminigeraceae</taxon>
        <taxon>Guillardia</taxon>
    </lineage>
</organism>
<dbReference type="AlphaFoldDB" id="L1JP04"/>
<evidence type="ECO:0000256" key="5">
    <source>
        <dbReference type="ARBA" id="ARBA00048017"/>
    </source>
</evidence>
<dbReference type="PANTHER" id="PTHR12046">
    <property type="entry name" value="HISTONE ACETYLTRANSFERASE TYPE B CATALYTIC SUBUNIT"/>
    <property type="match status" value="1"/>
</dbReference>
<keyword evidence="3" id="KW-0808">Transferase</keyword>
<gene>
    <name evidence="7" type="ORF">GUITHDRAFT_104111</name>
</gene>
<evidence type="ECO:0000256" key="1">
    <source>
        <dbReference type="ARBA" id="ARBA00010543"/>
    </source>
</evidence>
<dbReference type="EnsemblProtists" id="EKX50301">
    <property type="protein sequence ID" value="EKX50301"/>
    <property type="gene ID" value="GUITHDRAFT_104111"/>
</dbReference>
<reference evidence="8" key="3">
    <citation type="submission" date="2016-03" db="UniProtKB">
        <authorList>
            <consortium name="EnsemblProtists"/>
        </authorList>
    </citation>
    <scope>IDENTIFICATION</scope>
</reference>
<feature type="domain" description="N-acetyltransferase" evidence="6">
    <location>
        <begin position="207"/>
        <end position="359"/>
    </location>
</feature>
<reference evidence="9" key="2">
    <citation type="submission" date="2012-11" db="EMBL/GenBank/DDBJ databases">
        <authorList>
            <person name="Kuo A."/>
            <person name="Curtis B.A."/>
            <person name="Tanifuji G."/>
            <person name="Burki F."/>
            <person name="Gruber A."/>
            <person name="Irimia M."/>
            <person name="Maruyama S."/>
            <person name="Arias M.C."/>
            <person name="Ball S.G."/>
            <person name="Gile G.H."/>
            <person name="Hirakawa Y."/>
            <person name="Hopkins J.F."/>
            <person name="Rensing S.A."/>
            <person name="Schmutz J."/>
            <person name="Symeonidi A."/>
            <person name="Elias M."/>
            <person name="Eveleigh R.J."/>
            <person name="Herman E.K."/>
            <person name="Klute M.J."/>
            <person name="Nakayama T."/>
            <person name="Obornik M."/>
            <person name="Reyes-Prieto A."/>
            <person name="Armbrust E.V."/>
            <person name="Aves S.J."/>
            <person name="Beiko R.G."/>
            <person name="Coutinho P."/>
            <person name="Dacks J.B."/>
            <person name="Durnford D.G."/>
            <person name="Fast N.M."/>
            <person name="Green B.R."/>
            <person name="Grisdale C."/>
            <person name="Hempe F."/>
            <person name="Henrissat B."/>
            <person name="Hoppner M.P."/>
            <person name="Ishida K.-I."/>
            <person name="Kim E."/>
            <person name="Koreny L."/>
            <person name="Kroth P.G."/>
            <person name="Liu Y."/>
            <person name="Malik S.-B."/>
            <person name="Maier U.G."/>
            <person name="McRose D."/>
            <person name="Mock T."/>
            <person name="Neilson J.A."/>
            <person name="Onodera N.T."/>
            <person name="Poole A.M."/>
            <person name="Pritham E.J."/>
            <person name="Richards T.A."/>
            <person name="Rocap G."/>
            <person name="Roy S.W."/>
            <person name="Sarai C."/>
            <person name="Schaack S."/>
            <person name="Shirato S."/>
            <person name="Slamovits C.H."/>
            <person name="Spencer D.F."/>
            <person name="Suzuki S."/>
            <person name="Worden A.Z."/>
            <person name="Zauner S."/>
            <person name="Barry K."/>
            <person name="Bell C."/>
            <person name="Bharti A.K."/>
            <person name="Crow J.A."/>
            <person name="Grimwood J."/>
            <person name="Kramer R."/>
            <person name="Lindquist E."/>
            <person name="Lucas S."/>
            <person name="Salamov A."/>
            <person name="McFadden G.I."/>
            <person name="Lane C.E."/>
            <person name="Keeling P.J."/>
            <person name="Gray M.W."/>
            <person name="Grigoriev I.V."/>
            <person name="Archibald J.M."/>
        </authorList>
    </citation>
    <scope>NUCLEOTIDE SEQUENCE</scope>
    <source>
        <strain evidence="9">CCMP2712</strain>
    </source>
</reference>
<protein>
    <recommendedName>
        <fullName evidence="2">histone acetyltransferase</fullName>
        <ecNumber evidence="2">2.3.1.48</ecNumber>
    </recommendedName>
</protein>
<accession>L1JP04</accession>
<dbReference type="EC" id="2.3.1.48" evidence="2"/>
<keyword evidence="9" id="KW-1185">Reference proteome</keyword>
<dbReference type="KEGG" id="gtt:GUITHDRAFT_104111"/>
<sequence length="524" mass="59633">MRLRLRGGSDEMEYGTGNASKFCKDIHEIPDDSSSWIRRNKTDVSSYAMDVVRIRFGRHDQLESGRLVGYKPLFVHQVFGYDELIDGYIDPSCNVTYAEDDLRPLISFSSKGKHPDIEKSGLNLTDVVGSIHEHAPADYIAVQEAGKRYPPFKPMGQYLNYYSGYDIGLCEREVTEMNEQRGGSVRFEMYQCHVSSDMSPEIKNFFMRTQSLAIWFIEALSYIELDDPGWSIVLTYEATTLNSKKTANVEEVRYRLVGFATLYRHRLVNTTMEKVKDITPNLEDVVGRNDIFRLNISQFLILPEYQRKGHGAQMMRQIYKIAMKDDKLLDLQVEDPTDGFQEMRMKIELDMLRESKLMDQLRGNSPSWGSLQKKYKFHMVELFDLAQKLGCKVGRRGVKEDSSGMKTVAGVVVNMTYVYERSAIVGFTMSEVDDVLQAILPEDLRQTTGPQDAAEKLLVAIYMAVVADYGQAEGLSDQQVDQLLESVDSGRLKELQSPRDIARLVLPLIGMIKKGLNPKAMTDD</sequence>
<evidence type="ECO:0000256" key="4">
    <source>
        <dbReference type="ARBA" id="ARBA00023315"/>
    </source>
</evidence>
<dbReference type="InterPro" id="IPR017380">
    <property type="entry name" value="Hist_AcTrfase_B-typ_cat-su"/>
</dbReference>
<dbReference type="InterPro" id="IPR016181">
    <property type="entry name" value="Acyl_CoA_acyltransferase"/>
</dbReference>
<evidence type="ECO:0000313" key="9">
    <source>
        <dbReference type="Proteomes" id="UP000011087"/>
    </source>
</evidence>
<name>L1JP04_GUITC</name>
<dbReference type="EMBL" id="JH992979">
    <property type="protein sequence ID" value="EKX50301.1"/>
    <property type="molecule type" value="Genomic_DNA"/>
</dbReference>
<proteinExistence type="inferred from homology"/>
<dbReference type="GeneID" id="17306805"/>
<evidence type="ECO:0000259" key="6">
    <source>
        <dbReference type="PROSITE" id="PS51186"/>
    </source>
</evidence>
<dbReference type="RefSeq" id="XP_005837281.1">
    <property type="nucleotide sequence ID" value="XM_005837224.1"/>
</dbReference>
<comment type="similarity">
    <text evidence="1">Belongs to the HAT1 family.</text>
</comment>
<dbReference type="OrthoDB" id="10253098at2759"/>
<comment type="catalytic activity">
    <reaction evidence="5">
        <text>L-lysyl-[protein] + acetyl-CoA = N(6)-acetyl-L-lysyl-[protein] + CoA + H(+)</text>
        <dbReference type="Rhea" id="RHEA:45948"/>
        <dbReference type="Rhea" id="RHEA-COMP:9752"/>
        <dbReference type="Rhea" id="RHEA-COMP:10731"/>
        <dbReference type="ChEBI" id="CHEBI:15378"/>
        <dbReference type="ChEBI" id="CHEBI:29969"/>
        <dbReference type="ChEBI" id="CHEBI:57287"/>
        <dbReference type="ChEBI" id="CHEBI:57288"/>
        <dbReference type="ChEBI" id="CHEBI:61930"/>
        <dbReference type="EC" id="2.3.1.48"/>
    </reaction>
</comment>
<dbReference type="GO" id="GO:0004402">
    <property type="term" value="F:histone acetyltransferase activity"/>
    <property type="evidence" value="ECO:0007669"/>
    <property type="project" value="InterPro"/>
</dbReference>
<dbReference type="InterPro" id="IPR037113">
    <property type="entry name" value="Hat1_N_sf"/>
</dbReference>
<dbReference type="GO" id="GO:0000781">
    <property type="term" value="C:chromosome, telomeric region"/>
    <property type="evidence" value="ECO:0007669"/>
    <property type="project" value="GOC"/>
</dbReference>
<dbReference type="STRING" id="905079.L1JP04"/>
<dbReference type="CDD" id="cd04301">
    <property type="entry name" value="NAT_SF"/>
    <property type="match status" value="1"/>
</dbReference>
<dbReference type="GO" id="GO:0031509">
    <property type="term" value="P:subtelomeric heterochromatin formation"/>
    <property type="evidence" value="ECO:0007669"/>
    <property type="project" value="InterPro"/>
</dbReference>
<dbReference type="Gene3D" id="3.90.360.10">
    <property type="entry name" value="Histone acetyl transferase 1 (HAT1), N-terminal domain"/>
    <property type="match status" value="1"/>
</dbReference>
<dbReference type="PROSITE" id="PS51186">
    <property type="entry name" value="GNAT"/>
    <property type="match status" value="1"/>
</dbReference>